<reference evidence="7 8" key="1">
    <citation type="submission" date="2019-12" db="EMBL/GenBank/DDBJ databases">
        <title>Nocardia sp. nov. ET3-3 isolated from soil.</title>
        <authorList>
            <person name="Kanchanasin P."/>
            <person name="Tanasupawat S."/>
            <person name="Yuki M."/>
            <person name="Kudo T."/>
        </authorList>
    </citation>
    <scope>NUCLEOTIDE SEQUENCE [LARGE SCALE GENOMIC DNA]</scope>
    <source>
        <strain evidence="7 8">ET3-3</strain>
    </source>
</reference>
<name>A0A7K1UR91_9NOCA</name>
<feature type="transmembrane region" description="Helical" evidence="6">
    <location>
        <begin position="151"/>
        <end position="175"/>
    </location>
</feature>
<feature type="transmembrane region" description="Helical" evidence="6">
    <location>
        <begin position="66"/>
        <end position="89"/>
    </location>
</feature>
<sequence>MVPVSHMVAFGVAAMIIIVIPGPNVMFAVGRALVLGRRAAVLSVVGTGAGTTVCLLAASAGLGALLMAWAMLFLAVKIAGAVYLIFLGVNAIRERRKLSEALRGKVPESDGRRVLRQGFLVGATNPKTVVFFAAVLPQFAVPEAGWLPLQFLMLGAIFPVLQVLSDVVWALGAASARAWFAHSPRRLEAVGATGGAMIIGVGTTVAFSGNG</sequence>
<keyword evidence="8" id="KW-1185">Reference proteome</keyword>
<dbReference type="GO" id="GO:0015171">
    <property type="term" value="F:amino acid transmembrane transporter activity"/>
    <property type="evidence" value="ECO:0007669"/>
    <property type="project" value="TreeGrafter"/>
</dbReference>
<dbReference type="RefSeq" id="WP_157355404.1">
    <property type="nucleotide sequence ID" value="NZ_WRPP01000001.1"/>
</dbReference>
<dbReference type="EMBL" id="WRPP01000001">
    <property type="protein sequence ID" value="MVU76669.1"/>
    <property type="molecule type" value="Genomic_DNA"/>
</dbReference>
<dbReference type="AlphaFoldDB" id="A0A7K1UR91"/>
<keyword evidence="4 6" id="KW-1133">Transmembrane helix</keyword>
<comment type="caution">
    <text evidence="7">The sequence shown here is derived from an EMBL/GenBank/DDBJ whole genome shotgun (WGS) entry which is preliminary data.</text>
</comment>
<feature type="transmembrane region" description="Helical" evidence="6">
    <location>
        <begin position="6"/>
        <end position="27"/>
    </location>
</feature>
<dbReference type="PANTHER" id="PTHR30086:SF20">
    <property type="entry name" value="ARGININE EXPORTER PROTEIN ARGO-RELATED"/>
    <property type="match status" value="1"/>
</dbReference>
<keyword evidence="5 6" id="KW-0472">Membrane</keyword>
<evidence type="ECO:0000256" key="1">
    <source>
        <dbReference type="ARBA" id="ARBA00004651"/>
    </source>
</evidence>
<evidence type="ECO:0000313" key="8">
    <source>
        <dbReference type="Proteomes" id="UP000466794"/>
    </source>
</evidence>
<dbReference type="GO" id="GO:0005886">
    <property type="term" value="C:plasma membrane"/>
    <property type="evidence" value="ECO:0007669"/>
    <property type="project" value="UniProtKB-SubCell"/>
</dbReference>
<dbReference type="Pfam" id="PF01810">
    <property type="entry name" value="LysE"/>
    <property type="match status" value="1"/>
</dbReference>
<evidence type="ECO:0000313" key="7">
    <source>
        <dbReference type="EMBL" id="MVU76669.1"/>
    </source>
</evidence>
<accession>A0A7K1UR91</accession>
<dbReference type="InterPro" id="IPR001123">
    <property type="entry name" value="LeuE-type"/>
</dbReference>
<dbReference type="PANTHER" id="PTHR30086">
    <property type="entry name" value="ARGININE EXPORTER PROTEIN ARGO"/>
    <property type="match status" value="1"/>
</dbReference>
<gene>
    <name evidence="7" type="ORF">GPX89_05340</name>
</gene>
<evidence type="ECO:0000256" key="4">
    <source>
        <dbReference type="ARBA" id="ARBA00022989"/>
    </source>
</evidence>
<dbReference type="Proteomes" id="UP000466794">
    <property type="component" value="Unassembled WGS sequence"/>
</dbReference>
<keyword evidence="2" id="KW-1003">Cell membrane</keyword>
<proteinExistence type="predicted"/>
<protein>
    <submittedName>
        <fullName evidence="7">LysE family transporter</fullName>
    </submittedName>
</protein>
<feature type="transmembrane region" description="Helical" evidence="6">
    <location>
        <begin position="187"/>
        <end position="207"/>
    </location>
</feature>
<evidence type="ECO:0000256" key="2">
    <source>
        <dbReference type="ARBA" id="ARBA00022475"/>
    </source>
</evidence>
<feature type="transmembrane region" description="Helical" evidence="6">
    <location>
        <begin position="119"/>
        <end position="139"/>
    </location>
</feature>
<comment type="subcellular location">
    <subcellularLocation>
        <location evidence="1">Cell membrane</location>
        <topology evidence="1">Multi-pass membrane protein</topology>
    </subcellularLocation>
</comment>
<organism evidence="7 8">
    <name type="scientific">Nocardia terrae</name>
    <dbReference type="NCBI Taxonomy" id="2675851"/>
    <lineage>
        <taxon>Bacteria</taxon>
        <taxon>Bacillati</taxon>
        <taxon>Actinomycetota</taxon>
        <taxon>Actinomycetes</taxon>
        <taxon>Mycobacteriales</taxon>
        <taxon>Nocardiaceae</taxon>
        <taxon>Nocardia</taxon>
    </lineage>
</organism>
<feature type="transmembrane region" description="Helical" evidence="6">
    <location>
        <begin position="39"/>
        <end position="60"/>
    </location>
</feature>
<keyword evidence="3 6" id="KW-0812">Transmembrane</keyword>
<dbReference type="PIRSF" id="PIRSF006324">
    <property type="entry name" value="LeuE"/>
    <property type="match status" value="1"/>
</dbReference>
<evidence type="ECO:0000256" key="3">
    <source>
        <dbReference type="ARBA" id="ARBA00022692"/>
    </source>
</evidence>
<evidence type="ECO:0000256" key="6">
    <source>
        <dbReference type="SAM" id="Phobius"/>
    </source>
</evidence>
<evidence type="ECO:0000256" key="5">
    <source>
        <dbReference type="ARBA" id="ARBA00023136"/>
    </source>
</evidence>